<evidence type="ECO:0000259" key="4">
    <source>
        <dbReference type="Pfam" id="PF00535"/>
    </source>
</evidence>
<keyword evidence="2" id="KW-0328">Glycosyltransferase</keyword>
<dbReference type="Gene3D" id="3.90.550.10">
    <property type="entry name" value="Spore Coat Polysaccharide Biosynthesis Protein SpsA, Chain A"/>
    <property type="match status" value="1"/>
</dbReference>
<dbReference type="FunFam" id="3.90.550.10:FF:000122">
    <property type="entry name" value="Dolichol-phosphate mannosyltransferase subunit 1"/>
    <property type="match status" value="1"/>
</dbReference>
<dbReference type="PANTHER" id="PTHR43398">
    <property type="entry name" value="DOLICHOL-PHOSPHATE MANNOSYLTRANSFERASE SUBUNIT 1"/>
    <property type="match status" value="1"/>
</dbReference>
<dbReference type="EMBL" id="CP011509">
    <property type="protein sequence ID" value="AKJ02591.1"/>
    <property type="molecule type" value="Genomic_DNA"/>
</dbReference>
<dbReference type="PANTHER" id="PTHR43398:SF1">
    <property type="entry name" value="DOLICHOL-PHOSPHATE MANNOSYLTRANSFERASE SUBUNIT 1"/>
    <property type="match status" value="1"/>
</dbReference>
<sequence length="239" mass="26872">MSRRAMNPALVCIPTYNERDNLEPITRAVLAADPRVDILVVDDNSPDGTGKLADELAAKEPRLRVLHREKKQGLGRAYLHAFRVALEAGYQYIIEMDADFSHDPRYLPTMLDMAQGGTELVLGSRYVSGGGTVNWGTGRKIISRGGSLYARTILGVDVRDLTGGFKCFNRRVLESIELDQVQSTGYAFQIELTYRTLKKGFTVKETPIIFEDRRVGQSKMSRKIFLEALTMVWKLRLTV</sequence>
<reference evidence="5 6" key="1">
    <citation type="submission" date="2015-05" db="EMBL/GenBank/DDBJ databases">
        <title>Genome assembly of Archangium gephyra DSM 2261.</title>
        <authorList>
            <person name="Sharma G."/>
            <person name="Subramanian S."/>
        </authorList>
    </citation>
    <scope>NUCLEOTIDE SEQUENCE [LARGE SCALE GENOMIC DNA]</scope>
    <source>
        <strain evidence="5 6">DSM 2261</strain>
    </source>
</reference>
<accession>A0AAC8Q802</accession>
<evidence type="ECO:0000313" key="5">
    <source>
        <dbReference type="EMBL" id="AKJ02591.1"/>
    </source>
</evidence>
<dbReference type="Proteomes" id="UP000035579">
    <property type="component" value="Chromosome"/>
</dbReference>
<evidence type="ECO:0000256" key="2">
    <source>
        <dbReference type="ARBA" id="ARBA00022676"/>
    </source>
</evidence>
<feature type="domain" description="Glycosyltransferase 2-like" evidence="4">
    <location>
        <begin position="11"/>
        <end position="175"/>
    </location>
</feature>
<evidence type="ECO:0000313" key="6">
    <source>
        <dbReference type="Proteomes" id="UP000035579"/>
    </source>
</evidence>
<dbReference type="InterPro" id="IPR029044">
    <property type="entry name" value="Nucleotide-diphossugar_trans"/>
</dbReference>
<proteinExistence type="inferred from homology"/>
<dbReference type="Pfam" id="PF00535">
    <property type="entry name" value="Glycos_transf_2"/>
    <property type="match status" value="1"/>
</dbReference>
<gene>
    <name evidence="5" type="ORF">AA314_04217</name>
</gene>
<evidence type="ECO:0000256" key="1">
    <source>
        <dbReference type="ARBA" id="ARBA00006739"/>
    </source>
</evidence>
<dbReference type="CDD" id="cd06442">
    <property type="entry name" value="DPM1_like"/>
    <property type="match status" value="1"/>
</dbReference>
<protein>
    <submittedName>
        <fullName evidence="5">Glycosyl transferase, group 2 family protein</fullName>
    </submittedName>
</protein>
<evidence type="ECO:0000256" key="3">
    <source>
        <dbReference type="ARBA" id="ARBA00022679"/>
    </source>
</evidence>
<dbReference type="AlphaFoldDB" id="A0AAC8Q802"/>
<dbReference type="KEGG" id="age:AA314_04217"/>
<dbReference type="SUPFAM" id="SSF53448">
    <property type="entry name" value="Nucleotide-diphospho-sugar transferases"/>
    <property type="match status" value="1"/>
</dbReference>
<organism evidence="5 6">
    <name type="scientific">Archangium gephyra</name>
    <dbReference type="NCBI Taxonomy" id="48"/>
    <lineage>
        <taxon>Bacteria</taxon>
        <taxon>Pseudomonadati</taxon>
        <taxon>Myxococcota</taxon>
        <taxon>Myxococcia</taxon>
        <taxon>Myxococcales</taxon>
        <taxon>Cystobacterineae</taxon>
        <taxon>Archangiaceae</taxon>
        <taxon>Archangium</taxon>
    </lineage>
</organism>
<dbReference type="GO" id="GO:0004582">
    <property type="term" value="F:dolichyl-phosphate beta-D-mannosyltransferase activity"/>
    <property type="evidence" value="ECO:0007669"/>
    <property type="project" value="InterPro"/>
</dbReference>
<dbReference type="InterPro" id="IPR039528">
    <property type="entry name" value="DPM1-like"/>
</dbReference>
<keyword evidence="3 5" id="KW-0808">Transferase</keyword>
<dbReference type="InterPro" id="IPR001173">
    <property type="entry name" value="Glyco_trans_2-like"/>
</dbReference>
<dbReference type="GO" id="GO:0016020">
    <property type="term" value="C:membrane"/>
    <property type="evidence" value="ECO:0007669"/>
    <property type="project" value="GOC"/>
</dbReference>
<comment type="similarity">
    <text evidence="1">Belongs to the glycosyltransferase 2 family.</text>
</comment>
<dbReference type="GO" id="GO:0009247">
    <property type="term" value="P:glycolipid biosynthetic process"/>
    <property type="evidence" value="ECO:0007669"/>
    <property type="project" value="TreeGrafter"/>
</dbReference>
<name>A0AAC8Q802_9BACT</name>